<dbReference type="RefSeq" id="WP_310175572.1">
    <property type="nucleotide sequence ID" value="NZ_BAABHE010000002.1"/>
</dbReference>
<evidence type="ECO:0000256" key="14">
    <source>
        <dbReference type="ARBA" id="ARBA00037002"/>
    </source>
</evidence>
<keyword evidence="5" id="KW-0963">Cytoplasm</keyword>
<keyword evidence="11" id="KW-0472">Membrane</keyword>
<evidence type="ECO:0000256" key="6">
    <source>
        <dbReference type="ARBA" id="ARBA00022703"/>
    </source>
</evidence>
<keyword evidence="9" id="KW-0809">Transit peptide</keyword>
<proteinExistence type="inferred from homology"/>
<evidence type="ECO:0000256" key="2">
    <source>
        <dbReference type="ARBA" id="ARBA00004496"/>
    </source>
</evidence>
<dbReference type="SUPFAM" id="SSF54637">
    <property type="entry name" value="Thioesterase/thiol ester dehydrase-isomerase"/>
    <property type="match status" value="1"/>
</dbReference>
<dbReference type="CDD" id="cd03443">
    <property type="entry name" value="PaaI_thioesterase"/>
    <property type="match status" value="1"/>
</dbReference>
<feature type="domain" description="Thioesterase" evidence="24">
    <location>
        <begin position="152"/>
        <end position="223"/>
    </location>
</feature>
<evidence type="ECO:0000256" key="1">
    <source>
        <dbReference type="ARBA" id="ARBA00004170"/>
    </source>
</evidence>
<keyword evidence="8" id="KW-0276">Fatty acid metabolism</keyword>
<keyword evidence="10" id="KW-0443">Lipid metabolism</keyword>
<comment type="catalytic activity">
    <reaction evidence="21">
        <text>decanoyl-CoA + H2O = decanoate + CoA + H(+)</text>
        <dbReference type="Rhea" id="RHEA:40059"/>
        <dbReference type="ChEBI" id="CHEBI:15377"/>
        <dbReference type="ChEBI" id="CHEBI:15378"/>
        <dbReference type="ChEBI" id="CHEBI:27689"/>
        <dbReference type="ChEBI" id="CHEBI:57287"/>
        <dbReference type="ChEBI" id="CHEBI:61430"/>
    </reaction>
    <physiologicalReaction direction="left-to-right" evidence="21">
        <dbReference type="Rhea" id="RHEA:40060"/>
    </physiologicalReaction>
</comment>
<evidence type="ECO:0000313" key="25">
    <source>
        <dbReference type="EMBL" id="MDR7348407.1"/>
    </source>
</evidence>
<dbReference type="Pfam" id="PF03061">
    <property type="entry name" value="4HBT"/>
    <property type="match status" value="1"/>
</dbReference>
<evidence type="ECO:0000256" key="20">
    <source>
        <dbReference type="ARBA" id="ARBA00047734"/>
    </source>
</evidence>
<comment type="subcellular location">
    <subcellularLocation>
        <location evidence="3">Cell projection</location>
        <location evidence="3">Ruffle membrane</location>
    </subcellularLocation>
    <subcellularLocation>
        <location evidence="2">Cytoplasm</location>
    </subcellularLocation>
    <subcellularLocation>
        <location evidence="1">Membrane</location>
        <topology evidence="1">Peripheral membrane protein</topology>
    </subcellularLocation>
</comment>
<evidence type="ECO:0000256" key="3">
    <source>
        <dbReference type="ARBA" id="ARBA00004632"/>
    </source>
</evidence>
<evidence type="ECO:0000256" key="8">
    <source>
        <dbReference type="ARBA" id="ARBA00022832"/>
    </source>
</evidence>
<comment type="catalytic activity">
    <reaction evidence="13">
        <text>(5Z,8Z,11Z,14Z)-eicosatetraenoyl-CoA + H2O = (5Z,8Z,11Z,14Z)-eicosatetraenoate + CoA + H(+)</text>
        <dbReference type="Rhea" id="RHEA:40151"/>
        <dbReference type="ChEBI" id="CHEBI:15377"/>
        <dbReference type="ChEBI" id="CHEBI:15378"/>
        <dbReference type="ChEBI" id="CHEBI:32395"/>
        <dbReference type="ChEBI" id="CHEBI:57287"/>
        <dbReference type="ChEBI" id="CHEBI:57368"/>
    </reaction>
    <physiologicalReaction direction="left-to-right" evidence="13">
        <dbReference type="Rhea" id="RHEA:40152"/>
    </physiologicalReaction>
</comment>
<evidence type="ECO:0000256" key="7">
    <source>
        <dbReference type="ARBA" id="ARBA00022801"/>
    </source>
</evidence>
<evidence type="ECO:0000256" key="12">
    <source>
        <dbReference type="ARBA" id="ARBA00023273"/>
    </source>
</evidence>
<dbReference type="InterPro" id="IPR052365">
    <property type="entry name" value="THEM4/THEM5_acyl-CoA_thioest"/>
</dbReference>
<comment type="catalytic activity">
    <reaction evidence="23">
        <text>tetradecanoyl-CoA + H2O = tetradecanoate + CoA + H(+)</text>
        <dbReference type="Rhea" id="RHEA:40119"/>
        <dbReference type="ChEBI" id="CHEBI:15377"/>
        <dbReference type="ChEBI" id="CHEBI:15378"/>
        <dbReference type="ChEBI" id="CHEBI:30807"/>
        <dbReference type="ChEBI" id="CHEBI:57287"/>
        <dbReference type="ChEBI" id="CHEBI:57385"/>
    </reaction>
    <physiologicalReaction direction="left-to-right" evidence="23">
        <dbReference type="Rhea" id="RHEA:40120"/>
    </physiologicalReaction>
</comment>
<dbReference type="Gene3D" id="3.10.129.10">
    <property type="entry name" value="Hotdog Thioesterase"/>
    <property type="match status" value="1"/>
</dbReference>
<evidence type="ECO:0000256" key="21">
    <source>
        <dbReference type="ARBA" id="ARBA00047969"/>
    </source>
</evidence>
<evidence type="ECO:0000256" key="10">
    <source>
        <dbReference type="ARBA" id="ARBA00023098"/>
    </source>
</evidence>
<evidence type="ECO:0000256" key="11">
    <source>
        <dbReference type="ARBA" id="ARBA00023136"/>
    </source>
</evidence>
<name>A0ABU2B470_9MICC</name>
<evidence type="ECO:0000256" key="19">
    <source>
        <dbReference type="ARBA" id="ARBA00047588"/>
    </source>
</evidence>
<dbReference type="Proteomes" id="UP001183794">
    <property type="component" value="Unassembled WGS sequence"/>
</dbReference>
<dbReference type="InterPro" id="IPR029069">
    <property type="entry name" value="HotDog_dom_sf"/>
</dbReference>
<dbReference type="PANTHER" id="PTHR12418:SF19">
    <property type="entry name" value="ACYL-COENZYME A THIOESTERASE THEM4"/>
    <property type="match status" value="1"/>
</dbReference>
<evidence type="ECO:0000256" key="17">
    <source>
        <dbReference type="ARBA" id="ARBA00040123"/>
    </source>
</evidence>
<evidence type="ECO:0000259" key="24">
    <source>
        <dbReference type="Pfam" id="PF03061"/>
    </source>
</evidence>
<comment type="catalytic activity">
    <reaction evidence="20">
        <text>hexadecanoyl-CoA + H2O = hexadecanoate + CoA + H(+)</text>
        <dbReference type="Rhea" id="RHEA:16645"/>
        <dbReference type="ChEBI" id="CHEBI:7896"/>
        <dbReference type="ChEBI" id="CHEBI:15377"/>
        <dbReference type="ChEBI" id="CHEBI:15378"/>
        <dbReference type="ChEBI" id="CHEBI:57287"/>
        <dbReference type="ChEBI" id="CHEBI:57379"/>
        <dbReference type="EC" id="3.1.2.2"/>
    </reaction>
    <physiologicalReaction direction="left-to-right" evidence="20">
        <dbReference type="Rhea" id="RHEA:16646"/>
    </physiologicalReaction>
</comment>
<evidence type="ECO:0000256" key="16">
    <source>
        <dbReference type="ARBA" id="ARBA00038848"/>
    </source>
</evidence>
<keyword evidence="12" id="KW-0966">Cell projection</keyword>
<evidence type="ECO:0000313" key="26">
    <source>
        <dbReference type="Proteomes" id="UP001183794"/>
    </source>
</evidence>
<gene>
    <name evidence="25" type="ORF">J2S62_002664</name>
</gene>
<comment type="catalytic activity">
    <reaction evidence="19">
        <text>octanoyl-CoA + H2O = octanoate + CoA + H(+)</text>
        <dbReference type="Rhea" id="RHEA:30143"/>
        <dbReference type="ChEBI" id="CHEBI:15377"/>
        <dbReference type="ChEBI" id="CHEBI:15378"/>
        <dbReference type="ChEBI" id="CHEBI:25646"/>
        <dbReference type="ChEBI" id="CHEBI:57287"/>
        <dbReference type="ChEBI" id="CHEBI:57386"/>
    </reaction>
    <physiologicalReaction direction="left-to-right" evidence="19">
        <dbReference type="Rhea" id="RHEA:30144"/>
    </physiologicalReaction>
</comment>
<evidence type="ECO:0000256" key="18">
    <source>
        <dbReference type="ARBA" id="ARBA00043210"/>
    </source>
</evidence>
<evidence type="ECO:0000256" key="22">
    <source>
        <dbReference type="ARBA" id="ARBA00048074"/>
    </source>
</evidence>
<keyword evidence="26" id="KW-1185">Reference proteome</keyword>
<organism evidence="25 26">
    <name type="scientific">Enteractinococcus fodinae</name>
    <dbReference type="NCBI Taxonomy" id="684663"/>
    <lineage>
        <taxon>Bacteria</taxon>
        <taxon>Bacillati</taxon>
        <taxon>Actinomycetota</taxon>
        <taxon>Actinomycetes</taxon>
        <taxon>Micrococcales</taxon>
        <taxon>Micrococcaceae</taxon>
    </lineage>
</organism>
<dbReference type="InterPro" id="IPR006683">
    <property type="entry name" value="Thioestr_dom"/>
</dbReference>
<comment type="caution">
    <text evidence="25">The sequence shown here is derived from an EMBL/GenBank/DDBJ whole genome shotgun (WGS) entry which is preliminary data.</text>
</comment>
<evidence type="ECO:0000256" key="9">
    <source>
        <dbReference type="ARBA" id="ARBA00022946"/>
    </source>
</evidence>
<evidence type="ECO:0000256" key="15">
    <source>
        <dbReference type="ARBA" id="ARBA00038456"/>
    </source>
</evidence>
<dbReference type="EC" id="3.1.2.2" evidence="16"/>
<comment type="catalytic activity">
    <reaction evidence="22">
        <text>dodecanoyl-CoA + H2O = dodecanoate + CoA + H(+)</text>
        <dbReference type="Rhea" id="RHEA:30135"/>
        <dbReference type="ChEBI" id="CHEBI:15377"/>
        <dbReference type="ChEBI" id="CHEBI:15378"/>
        <dbReference type="ChEBI" id="CHEBI:18262"/>
        <dbReference type="ChEBI" id="CHEBI:57287"/>
        <dbReference type="ChEBI" id="CHEBI:57375"/>
    </reaction>
    <physiologicalReaction direction="left-to-right" evidence="22">
        <dbReference type="Rhea" id="RHEA:30136"/>
    </physiologicalReaction>
</comment>
<dbReference type="PANTHER" id="PTHR12418">
    <property type="entry name" value="ACYL-COENZYME A THIOESTERASE THEM4"/>
    <property type="match status" value="1"/>
</dbReference>
<dbReference type="EMBL" id="JAVDYJ010000001">
    <property type="protein sequence ID" value="MDR7348407.1"/>
    <property type="molecule type" value="Genomic_DNA"/>
</dbReference>
<keyword evidence="7" id="KW-0378">Hydrolase</keyword>
<sequence>MHNNHFSSPTATNLDAPAELRDGITAMRDLASNARRDSPLFSSYGQMIDALKPFLNALAGAHIDEQQATRLAQDLEQWTQFLGNQQVPDPERLWGHWPQRDDRGQALVPTVYDDVVLKQRDQGLNGSQPPQEEIFAMEGKVTFGRFWTGMNNAVHGGAVTLLFDEFLGNVSTRAKLPTSRTAYLNTDFRSITPVDKELTIQGRVTRVDGRKQFLSGKLFDGQTLCAEAEGLWVALKPGQL</sequence>
<keyword evidence="6" id="KW-0053">Apoptosis</keyword>
<evidence type="ECO:0000256" key="4">
    <source>
        <dbReference type="ARBA" id="ARBA00022475"/>
    </source>
</evidence>
<accession>A0ABU2B470</accession>
<keyword evidence="4" id="KW-1003">Cell membrane</keyword>
<protein>
    <recommendedName>
        <fullName evidence="17">Acyl-coenzyme A thioesterase THEM4</fullName>
        <ecNumber evidence="16">3.1.2.2</ecNumber>
    </recommendedName>
    <alternativeName>
        <fullName evidence="18">Thioesterase superfamily member 4</fullName>
    </alternativeName>
</protein>
<evidence type="ECO:0000256" key="5">
    <source>
        <dbReference type="ARBA" id="ARBA00022490"/>
    </source>
</evidence>
<comment type="similarity">
    <text evidence="15">Belongs to the THEM4/THEM5 thioesterase family.</text>
</comment>
<evidence type="ECO:0000256" key="13">
    <source>
        <dbReference type="ARBA" id="ARBA00035852"/>
    </source>
</evidence>
<comment type="catalytic activity">
    <reaction evidence="14">
        <text>(9Z)-octadecenoyl-CoA + H2O = (9Z)-octadecenoate + CoA + H(+)</text>
        <dbReference type="Rhea" id="RHEA:40139"/>
        <dbReference type="ChEBI" id="CHEBI:15377"/>
        <dbReference type="ChEBI" id="CHEBI:15378"/>
        <dbReference type="ChEBI" id="CHEBI:30823"/>
        <dbReference type="ChEBI" id="CHEBI:57287"/>
        <dbReference type="ChEBI" id="CHEBI:57387"/>
    </reaction>
    <physiologicalReaction direction="left-to-right" evidence="14">
        <dbReference type="Rhea" id="RHEA:40140"/>
    </physiologicalReaction>
</comment>
<reference evidence="25 26" key="1">
    <citation type="submission" date="2023-07" db="EMBL/GenBank/DDBJ databases">
        <title>Sequencing the genomes of 1000 actinobacteria strains.</title>
        <authorList>
            <person name="Klenk H.-P."/>
        </authorList>
    </citation>
    <scope>NUCLEOTIDE SEQUENCE [LARGE SCALE GENOMIC DNA]</scope>
    <source>
        <strain evidence="25 26">DSM 22966</strain>
    </source>
</reference>
<evidence type="ECO:0000256" key="23">
    <source>
        <dbReference type="ARBA" id="ARBA00048180"/>
    </source>
</evidence>